<keyword evidence="5" id="KW-0812">Transmembrane</keyword>
<keyword evidence="7" id="KW-1185">Reference proteome</keyword>
<accession>A0AAV4DCS8</accession>
<keyword evidence="1" id="KW-0677">Repeat</keyword>
<name>A0AAV4DCS8_9GAST</name>
<dbReference type="PANTHER" id="PTHR22904">
    <property type="entry name" value="TPR REPEAT CONTAINING PROTEIN"/>
    <property type="match status" value="1"/>
</dbReference>
<keyword evidence="2 3" id="KW-0802">TPR repeat</keyword>
<feature type="transmembrane region" description="Helical" evidence="5">
    <location>
        <begin position="132"/>
        <end position="152"/>
    </location>
</feature>
<dbReference type="Proteomes" id="UP000735302">
    <property type="component" value="Unassembled WGS sequence"/>
</dbReference>
<dbReference type="InterPro" id="IPR011990">
    <property type="entry name" value="TPR-like_helical_dom_sf"/>
</dbReference>
<evidence type="ECO:0000256" key="5">
    <source>
        <dbReference type="SAM" id="Phobius"/>
    </source>
</evidence>
<evidence type="ECO:0000313" key="7">
    <source>
        <dbReference type="Proteomes" id="UP000735302"/>
    </source>
</evidence>
<sequence length="239" mass="27010">MKPRAEQCKEEGNRCMKEEKYTEAVIHYSEAVKHDPNSAVLHSNRSLAFLRLDQLYLAMEDAQQAIKLEPNWPKGFYRKGEIEFKAGHYQQALVSYKKAMIRDPNDSGILSAISKTNKEMSKDKKDATRTPIIYTLIGLIVGVVIVLADQFLTKKPAIQYLVLQVLLVAGCGGIGFIVAKIKRYITVSQRESLLEEPLDLLKEMGEHGEEPKKQMSQNSNSHTHHSQAAGRQRMRKGKS</sequence>
<proteinExistence type="predicted"/>
<organism evidence="6 7">
    <name type="scientific">Plakobranchus ocellatus</name>
    <dbReference type="NCBI Taxonomy" id="259542"/>
    <lineage>
        <taxon>Eukaryota</taxon>
        <taxon>Metazoa</taxon>
        <taxon>Spiralia</taxon>
        <taxon>Lophotrochozoa</taxon>
        <taxon>Mollusca</taxon>
        <taxon>Gastropoda</taxon>
        <taxon>Heterobranchia</taxon>
        <taxon>Euthyneura</taxon>
        <taxon>Panpulmonata</taxon>
        <taxon>Sacoglossa</taxon>
        <taxon>Placobranchoidea</taxon>
        <taxon>Plakobranchidae</taxon>
        <taxon>Plakobranchus</taxon>
    </lineage>
</organism>
<protein>
    <submittedName>
        <fullName evidence="6">Stress-induced-phosphoprotein</fullName>
    </submittedName>
</protein>
<feature type="region of interest" description="Disordered" evidence="4">
    <location>
        <begin position="199"/>
        <end position="239"/>
    </location>
</feature>
<dbReference type="AlphaFoldDB" id="A0AAV4DCS8"/>
<dbReference type="SMART" id="SM00028">
    <property type="entry name" value="TPR"/>
    <property type="match status" value="3"/>
</dbReference>
<feature type="repeat" description="TPR" evidence="3">
    <location>
        <begin position="73"/>
        <end position="106"/>
    </location>
</feature>
<dbReference type="InterPro" id="IPR019734">
    <property type="entry name" value="TPR_rpt"/>
</dbReference>
<gene>
    <name evidence="6" type="ORF">PoB_006853800</name>
</gene>
<reference evidence="6 7" key="1">
    <citation type="journal article" date="2021" name="Elife">
        <title>Chloroplast acquisition without the gene transfer in kleptoplastic sea slugs, Plakobranchus ocellatus.</title>
        <authorList>
            <person name="Maeda T."/>
            <person name="Takahashi S."/>
            <person name="Yoshida T."/>
            <person name="Shimamura S."/>
            <person name="Takaki Y."/>
            <person name="Nagai Y."/>
            <person name="Toyoda A."/>
            <person name="Suzuki Y."/>
            <person name="Arimoto A."/>
            <person name="Ishii H."/>
            <person name="Satoh N."/>
            <person name="Nishiyama T."/>
            <person name="Hasebe M."/>
            <person name="Maruyama T."/>
            <person name="Minagawa J."/>
            <person name="Obokata J."/>
            <person name="Shigenobu S."/>
        </authorList>
    </citation>
    <scope>NUCLEOTIDE SEQUENCE [LARGE SCALE GENOMIC DNA]</scope>
</reference>
<evidence type="ECO:0000313" key="6">
    <source>
        <dbReference type="EMBL" id="GFO42033.1"/>
    </source>
</evidence>
<dbReference type="Pfam" id="PF13414">
    <property type="entry name" value="TPR_11"/>
    <property type="match status" value="1"/>
</dbReference>
<evidence type="ECO:0000256" key="1">
    <source>
        <dbReference type="ARBA" id="ARBA00022737"/>
    </source>
</evidence>
<evidence type="ECO:0000256" key="4">
    <source>
        <dbReference type="SAM" id="MobiDB-lite"/>
    </source>
</evidence>
<dbReference type="Gene3D" id="1.25.40.10">
    <property type="entry name" value="Tetratricopeptide repeat domain"/>
    <property type="match status" value="1"/>
</dbReference>
<comment type="caution">
    <text evidence="6">The sequence shown here is derived from an EMBL/GenBank/DDBJ whole genome shotgun (WGS) entry which is preliminary data.</text>
</comment>
<dbReference type="EMBL" id="BLXT01007741">
    <property type="protein sequence ID" value="GFO42033.1"/>
    <property type="molecule type" value="Genomic_DNA"/>
</dbReference>
<feature type="transmembrane region" description="Helical" evidence="5">
    <location>
        <begin position="158"/>
        <end position="179"/>
    </location>
</feature>
<dbReference type="SUPFAM" id="SSF48452">
    <property type="entry name" value="TPR-like"/>
    <property type="match status" value="1"/>
</dbReference>
<keyword evidence="5" id="KW-0472">Membrane</keyword>
<evidence type="ECO:0000256" key="2">
    <source>
        <dbReference type="ARBA" id="ARBA00022803"/>
    </source>
</evidence>
<dbReference type="PROSITE" id="PS50005">
    <property type="entry name" value="TPR"/>
    <property type="match status" value="1"/>
</dbReference>
<evidence type="ECO:0000256" key="3">
    <source>
        <dbReference type="PROSITE-ProRule" id="PRU00339"/>
    </source>
</evidence>
<feature type="compositionally biased region" description="Basic and acidic residues" evidence="4">
    <location>
        <begin position="199"/>
        <end position="213"/>
    </location>
</feature>
<keyword evidence="5" id="KW-1133">Transmembrane helix</keyword>
<dbReference type="PANTHER" id="PTHR22904:SF532">
    <property type="entry name" value="HEAT SHOCK PROTEIN STI1-LIKE PROTEIN"/>
    <property type="match status" value="1"/>
</dbReference>
<dbReference type="GO" id="GO:0051879">
    <property type="term" value="F:Hsp90 protein binding"/>
    <property type="evidence" value="ECO:0007669"/>
    <property type="project" value="TreeGrafter"/>
</dbReference>